<dbReference type="Proteomes" id="UP001500936">
    <property type="component" value="Unassembled WGS sequence"/>
</dbReference>
<dbReference type="PANTHER" id="PTHR38434:SF1">
    <property type="entry name" value="BLL2549 PROTEIN"/>
    <property type="match status" value="1"/>
</dbReference>
<keyword evidence="1" id="KW-1133">Transmembrane helix</keyword>
<feature type="transmembrane region" description="Helical" evidence="1">
    <location>
        <begin position="642"/>
        <end position="662"/>
    </location>
</feature>
<feature type="transmembrane region" description="Helical" evidence="1">
    <location>
        <begin position="330"/>
        <end position="350"/>
    </location>
</feature>
<feature type="transmembrane region" description="Helical" evidence="1">
    <location>
        <begin position="472"/>
        <end position="493"/>
    </location>
</feature>
<protein>
    <submittedName>
        <fullName evidence="2">DUF2339 domain-containing protein</fullName>
    </submittedName>
</protein>
<feature type="transmembrane region" description="Helical" evidence="1">
    <location>
        <begin position="505"/>
        <end position="524"/>
    </location>
</feature>
<feature type="transmembrane region" description="Helical" evidence="1">
    <location>
        <begin position="761"/>
        <end position="778"/>
    </location>
</feature>
<feature type="transmembrane region" description="Helical" evidence="1">
    <location>
        <begin position="578"/>
        <end position="595"/>
    </location>
</feature>
<dbReference type="RefSeq" id="WP_345262799.1">
    <property type="nucleotide sequence ID" value="NZ_BAABHB010000001.1"/>
</dbReference>
<feature type="transmembrane region" description="Helical" evidence="1">
    <location>
        <begin position="678"/>
        <end position="701"/>
    </location>
</feature>
<keyword evidence="3" id="KW-1185">Reference proteome</keyword>
<feature type="transmembrane region" description="Helical" evidence="1">
    <location>
        <begin position="545"/>
        <end position="566"/>
    </location>
</feature>
<feature type="transmembrane region" description="Helical" evidence="1">
    <location>
        <begin position="230"/>
        <end position="249"/>
    </location>
</feature>
<dbReference type="InterPro" id="IPR019286">
    <property type="entry name" value="DUF2339_TM"/>
</dbReference>
<feature type="transmembrane region" description="Helical" evidence="1">
    <location>
        <begin position="419"/>
        <end position="437"/>
    </location>
</feature>
<feature type="transmembrane region" description="Helical" evidence="1">
    <location>
        <begin position="173"/>
        <end position="191"/>
    </location>
</feature>
<dbReference type="PANTHER" id="PTHR38434">
    <property type="entry name" value="BLL2549 PROTEIN"/>
    <property type="match status" value="1"/>
</dbReference>
<gene>
    <name evidence="2" type="ORF">GCM10023187_00830</name>
</gene>
<dbReference type="EMBL" id="BAABHB010000001">
    <property type="protein sequence ID" value="GAA4394714.1"/>
    <property type="molecule type" value="Genomic_DNA"/>
</dbReference>
<feature type="transmembrane region" description="Helical" evidence="1">
    <location>
        <begin position="389"/>
        <end position="407"/>
    </location>
</feature>
<dbReference type="Pfam" id="PF10101">
    <property type="entry name" value="DUF2339"/>
    <property type="match status" value="1"/>
</dbReference>
<proteinExistence type="predicted"/>
<feature type="transmembrane region" description="Helical" evidence="1">
    <location>
        <begin position="276"/>
        <end position="295"/>
    </location>
</feature>
<feature type="transmembrane region" description="Helical" evidence="1">
    <location>
        <begin position="362"/>
        <end position="383"/>
    </location>
</feature>
<evidence type="ECO:0000256" key="1">
    <source>
        <dbReference type="SAM" id="Phobius"/>
    </source>
</evidence>
<feature type="transmembrane region" description="Helical" evidence="1">
    <location>
        <begin position="736"/>
        <end position="754"/>
    </location>
</feature>
<evidence type="ECO:0000313" key="3">
    <source>
        <dbReference type="Proteomes" id="UP001500936"/>
    </source>
</evidence>
<feature type="transmembrane region" description="Helical" evidence="1">
    <location>
        <begin position="144"/>
        <end position="161"/>
    </location>
</feature>
<feature type="transmembrane region" description="Helical" evidence="1">
    <location>
        <begin position="790"/>
        <end position="807"/>
    </location>
</feature>
<name>A0ABP8JQU7_9BACT</name>
<feature type="transmembrane region" description="Helical" evidence="1">
    <location>
        <begin position="304"/>
        <end position="324"/>
    </location>
</feature>
<evidence type="ECO:0000313" key="2">
    <source>
        <dbReference type="EMBL" id="GAA4394714.1"/>
    </source>
</evidence>
<accession>A0ABP8JQU7</accession>
<comment type="caution">
    <text evidence="2">The sequence shown here is derived from an EMBL/GenBank/DDBJ whole genome shotgun (WGS) entry which is preliminary data.</text>
</comment>
<sequence>MEVFLLVILLVLVLVVNNRFSDLKQLLQKQTDELSRLREDFITFRSLSAPPAVPPAAVEPVAPVVVEPGVPPLIGTEPEPVSAPVEAIADAPGPPVAAGPAVVPPVSAEPVLPAAPLPAPPQPSFVQRFLSDNPDLEKFIGENLMNKIGIAILVLGIGYFVKFAIDQQWISEAGRVFIGILAGGILIGLAHRLRQTFAAFSSVLVGGGLSVLYFTIAIAFHEYGLFSQTVAFGLMVVITAFSVLLSVAYNRVELAVVSLVGGFATPFMVSTGAGDYRVLLTYILILDLGMLVLSYSRKWNLVHIVAYAFTLLLYGGWLGSAVIGEPNAPYAAALAYGTVFYSLFMAMNIIYNLRTKARFSALEIFLLLSNTFSYYTAGMLMLASISRGFYQGMFTVALAVVNFGLAYSLYRREAVDRNLIYLLIGLVITFVSLAVPVQLEGNFITMFWALEAVLLLWFAQKSGLRPAASASVLVLGLMIISLSMDWSALYGAASTPPLPILLNKAFVTSVIAVAGLVLTRRLLTSQAAPISFWVGQLEVDTYRRVVNYLTGGAVYLAGSLELNYQVITAVGFGPNRTLVMGSYNLLFILGLLGLAQRNGQRTNLLRAAGLGVVGILAYLVTFNPAVMTLLNNYFLYTEPSFLGFPVHYLSLAATVGIPAWLIRNRSRLEPLPARLLQLWPWVVGFVLLIIASSELFAHVIVLNFSGAEKAGFAADPQRQLDAISRFDSLLTQTNKVGLPILWGLCAFLFMWVGLNRKIRPLRILSLSLFALTLLKLFLYDLRGISEGGRIAAFLSLGVLLLTISFMYQKIRKLILADDSNASLVQSD</sequence>
<feature type="transmembrane region" description="Helical" evidence="1">
    <location>
        <begin position="607"/>
        <end position="630"/>
    </location>
</feature>
<keyword evidence="1" id="KW-0812">Transmembrane</keyword>
<organism evidence="2 3">
    <name type="scientific">Nibrella viscosa</name>
    <dbReference type="NCBI Taxonomy" id="1084524"/>
    <lineage>
        <taxon>Bacteria</taxon>
        <taxon>Pseudomonadati</taxon>
        <taxon>Bacteroidota</taxon>
        <taxon>Cytophagia</taxon>
        <taxon>Cytophagales</taxon>
        <taxon>Spirosomataceae</taxon>
        <taxon>Nibrella</taxon>
    </lineage>
</organism>
<reference evidence="3" key="1">
    <citation type="journal article" date="2019" name="Int. J. Syst. Evol. Microbiol.">
        <title>The Global Catalogue of Microorganisms (GCM) 10K type strain sequencing project: providing services to taxonomists for standard genome sequencing and annotation.</title>
        <authorList>
            <consortium name="The Broad Institute Genomics Platform"/>
            <consortium name="The Broad Institute Genome Sequencing Center for Infectious Disease"/>
            <person name="Wu L."/>
            <person name="Ma J."/>
        </authorList>
    </citation>
    <scope>NUCLEOTIDE SEQUENCE [LARGE SCALE GENOMIC DNA]</scope>
    <source>
        <strain evidence="3">JCM 17925</strain>
    </source>
</reference>
<keyword evidence="1" id="KW-0472">Membrane</keyword>
<feature type="transmembrane region" description="Helical" evidence="1">
    <location>
        <begin position="197"/>
        <end position="218"/>
    </location>
</feature>
<feature type="transmembrane region" description="Helical" evidence="1">
    <location>
        <begin position="443"/>
        <end position="460"/>
    </location>
</feature>